<name>A0A5C5R782_9ACTN</name>
<dbReference type="InterPro" id="IPR028994">
    <property type="entry name" value="Integrin_alpha_N"/>
</dbReference>
<evidence type="ECO:0000313" key="3">
    <source>
        <dbReference type="Proteomes" id="UP000317291"/>
    </source>
</evidence>
<protein>
    <recommendedName>
        <fullName evidence="4">VCBS repeat-containing protein</fullName>
    </recommendedName>
</protein>
<dbReference type="RefSeq" id="WP_146563639.1">
    <property type="nucleotide sequence ID" value="NZ_VIGW01000014.1"/>
</dbReference>
<reference evidence="2 3" key="1">
    <citation type="submission" date="2019-06" db="EMBL/GenBank/DDBJ databases">
        <title>Tsukamurella conjunctivitidis sp. nov., Tsukamurella assacharolytica sp. nov. and Tsukamurella sputae sp. nov. isolated from patients with conjunctivitis, bacteraemia (lymphoma) and respiratory infection (sputum) in Hong Kong.</title>
        <authorList>
            <person name="Teng J.L.L."/>
            <person name="Lee H.H."/>
            <person name="Fong J.Y.H."/>
            <person name="Fok K.M.N."/>
            <person name="Lau S.K.P."/>
            <person name="Woo P.C.Y."/>
        </authorList>
    </citation>
    <scope>NUCLEOTIDE SEQUENCE [LARGE SCALE GENOMIC DNA]</scope>
    <source>
        <strain evidence="2 3">HKU71</strain>
    </source>
</reference>
<dbReference type="OrthoDB" id="3700985at2"/>
<accession>A0A5C5R782</accession>
<evidence type="ECO:0008006" key="4">
    <source>
        <dbReference type="Google" id="ProtNLM"/>
    </source>
</evidence>
<evidence type="ECO:0000313" key="2">
    <source>
        <dbReference type="EMBL" id="TWS18011.1"/>
    </source>
</evidence>
<dbReference type="AlphaFoldDB" id="A0A5C5R782"/>
<evidence type="ECO:0000256" key="1">
    <source>
        <dbReference type="SAM" id="MobiDB-lite"/>
    </source>
</evidence>
<proteinExistence type="predicted"/>
<comment type="caution">
    <text evidence="2">The sequence shown here is derived from an EMBL/GenBank/DDBJ whole genome shotgun (WGS) entry which is preliminary data.</text>
</comment>
<dbReference type="SUPFAM" id="SSF69318">
    <property type="entry name" value="Integrin alpha N-terminal domain"/>
    <property type="match status" value="1"/>
</dbReference>
<sequence>MGDELLEYWFGDGAGHVTRWTSPAVHGAVLLDFDGDGRLDDAMLDLDGDGRADVAALDLDDDGAREAAFRDDGSGRWAQPTTAPAAGSGSTEPGSAGTPARAAPSACPIPGVTGARGPEPEKSVQVTPVPVEPGQPARQAVADADADGAPDVLVFDSDGDGAADGATNLRAR</sequence>
<dbReference type="Proteomes" id="UP000317291">
    <property type="component" value="Unassembled WGS sequence"/>
</dbReference>
<keyword evidence="3" id="KW-1185">Reference proteome</keyword>
<dbReference type="EMBL" id="VIGW01000014">
    <property type="protein sequence ID" value="TWS18011.1"/>
    <property type="molecule type" value="Genomic_DNA"/>
</dbReference>
<organism evidence="2 3">
    <name type="scientific">Tsukamurella asaccharolytica</name>
    <dbReference type="NCBI Taxonomy" id="2592067"/>
    <lineage>
        <taxon>Bacteria</taxon>
        <taxon>Bacillati</taxon>
        <taxon>Actinomycetota</taxon>
        <taxon>Actinomycetes</taxon>
        <taxon>Mycobacteriales</taxon>
        <taxon>Tsukamurellaceae</taxon>
        <taxon>Tsukamurella</taxon>
    </lineage>
</organism>
<feature type="compositionally biased region" description="Low complexity" evidence="1">
    <location>
        <begin position="135"/>
        <end position="152"/>
    </location>
</feature>
<feature type="region of interest" description="Disordered" evidence="1">
    <location>
        <begin position="66"/>
        <end position="172"/>
    </location>
</feature>
<gene>
    <name evidence="2" type="ORF">FK529_17555</name>
</gene>